<evidence type="ECO:0000313" key="2">
    <source>
        <dbReference type="EMBL" id="PJJ72591.1"/>
    </source>
</evidence>
<reference evidence="2 3" key="1">
    <citation type="submission" date="2017-11" db="EMBL/GenBank/DDBJ databases">
        <title>Genomic Encyclopedia of Archaeal and Bacterial Type Strains, Phase II (KMG-II): From Individual Species to Whole Genera.</title>
        <authorList>
            <person name="Goeker M."/>
        </authorList>
    </citation>
    <scope>NUCLEOTIDE SEQUENCE [LARGE SCALE GENOMIC DNA]</scope>
    <source>
        <strain evidence="2 3">DSM 27393</strain>
    </source>
</reference>
<comment type="caution">
    <text evidence="2">The sequence shown here is derived from an EMBL/GenBank/DDBJ whole genome shotgun (WGS) entry which is preliminary data.</text>
</comment>
<sequence length="67" mass="7915">MTDTFSTWLFDQLEREDEVGELARSVEDDEQFPEHGNRAIFEGYFETMDDATQARFARAWEEFETGN</sequence>
<organism evidence="2 3">
    <name type="scientific">Diaminobutyricimonas aerilata</name>
    <dbReference type="NCBI Taxonomy" id="1162967"/>
    <lineage>
        <taxon>Bacteria</taxon>
        <taxon>Bacillati</taxon>
        <taxon>Actinomycetota</taxon>
        <taxon>Actinomycetes</taxon>
        <taxon>Micrococcales</taxon>
        <taxon>Microbacteriaceae</taxon>
        <taxon>Diaminobutyricimonas</taxon>
    </lineage>
</organism>
<accession>A0A2M9CL19</accession>
<dbReference type="AlphaFoldDB" id="A0A2M9CL19"/>
<dbReference type="SUPFAM" id="SSF140652">
    <property type="entry name" value="YozE-like"/>
    <property type="match status" value="1"/>
</dbReference>
<evidence type="ECO:0000313" key="3">
    <source>
        <dbReference type="Proteomes" id="UP000228758"/>
    </source>
</evidence>
<dbReference type="Proteomes" id="UP000228758">
    <property type="component" value="Unassembled WGS sequence"/>
</dbReference>
<dbReference type="Gene3D" id="1.10.150.260">
    <property type="entry name" value="YozE SAM-like"/>
    <property type="match status" value="1"/>
</dbReference>
<proteinExistence type="predicted"/>
<protein>
    <submittedName>
        <fullName evidence="2">YozE SAM-like protein</fullName>
    </submittedName>
</protein>
<dbReference type="RefSeq" id="WP_100364763.1">
    <property type="nucleotide sequence ID" value="NZ_PGFF01000001.1"/>
</dbReference>
<keyword evidence="3" id="KW-1185">Reference proteome</keyword>
<feature type="domain" description="YozE SAM-like" evidence="1">
    <location>
        <begin position="4"/>
        <end position="64"/>
    </location>
</feature>
<dbReference type="Pfam" id="PF06855">
    <property type="entry name" value="YozE_SAM_like"/>
    <property type="match status" value="1"/>
</dbReference>
<dbReference type="OrthoDB" id="5119657at2"/>
<dbReference type="EMBL" id="PGFF01000001">
    <property type="protein sequence ID" value="PJJ72591.1"/>
    <property type="molecule type" value="Genomic_DNA"/>
</dbReference>
<gene>
    <name evidence="2" type="ORF">CLV46_2163</name>
</gene>
<name>A0A2M9CL19_9MICO</name>
<dbReference type="InterPro" id="IPR023089">
    <property type="entry name" value="YozE_SAM-like"/>
</dbReference>
<evidence type="ECO:0000259" key="1">
    <source>
        <dbReference type="Pfam" id="PF06855"/>
    </source>
</evidence>
<dbReference type="InterPro" id="IPR036806">
    <property type="entry name" value="YozE_SAM-like_sf"/>
</dbReference>